<accession>A0A072PDS0</accession>
<dbReference type="AlphaFoldDB" id="A0A072PDS0"/>
<reference evidence="2 3" key="1">
    <citation type="submission" date="2013-03" db="EMBL/GenBank/DDBJ databases">
        <title>The Genome Sequence of Exophiala aquamarina CBS 119918.</title>
        <authorList>
            <consortium name="The Broad Institute Genomics Platform"/>
            <person name="Cuomo C."/>
            <person name="de Hoog S."/>
            <person name="Gorbushina A."/>
            <person name="Walker B."/>
            <person name="Young S.K."/>
            <person name="Zeng Q."/>
            <person name="Gargeya S."/>
            <person name="Fitzgerald M."/>
            <person name="Haas B."/>
            <person name="Abouelleil A."/>
            <person name="Allen A.W."/>
            <person name="Alvarado L."/>
            <person name="Arachchi H.M."/>
            <person name="Berlin A.M."/>
            <person name="Chapman S.B."/>
            <person name="Gainer-Dewar J."/>
            <person name="Goldberg J."/>
            <person name="Griggs A."/>
            <person name="Gujja S."/>
            <person name="Hansen M."/>
            <person name="Howarth C."/>
            <person name="Imamovic A."/>
            <person name="Ireland A."/>
            <person name="Larimer J."/>
            <person name="McCowan C."/>
            <person name="Murphy C."/>
            <person name="Pearson M."/>
            <person name="Poon T.W."/>
            <person name="Priest M."/>
            <person name="Roberts A."/>
            <person name="Saif S."/>
            <person name="Shea T."/>
            <person name="Sisk P."/>
            <person name="Sykes S."/>
            <person name="Wortman J."/>
            <person name="Nusbaum C."/>
            <person name="Birren B."/>
        </authorList>
    </citation>
    <scope>NUCLEOTIDE SEQUENCE [LARGE SCALE GENOMIC DNA]</scope>
    <source>
        <strain evidence="2 3">CBS 119918</strain>
    </source>
</reference>
<dbReference type="EMBL" id="AMGV01000004">
    <property type="protein sequence ID" value="KEF57438.1"/>
    <property type="molecule type" value="Genomic_DNA"/>
</dbReference>
<dbReference type="HOGENOM" id="CLU_1414988_0_0_1"/>
<gene>
    <name evidence="2" type="ORF">A1O9_05355</name>
</gene>
<dbReference type="OrthoDB" id="4140225at2759"/>
<evidence type="ECO:0000256" key="1">
    <source>
        <dbReference type="SAM" id="MobiDB-lite"/>
    </source>
</evidence>
<sequence length="210" mass="23676">MAEPPEIEDSEFIALCAQYLDLKFDLTQDQPEPGHDHNHDQFSSPCSNDTDQDGTRHSKHSASTAHTTPLRPSPHLVEEPDFSSLPSFLLHLQYSDMPHASKDLFAMLADHICEITSLLMPNTRLHEDSIGTLIEHSNIIIAQVQQSARQVLGQIHNIAYIKTLAPFEVHPTTIDLWCNYRQMVQLIVKQVYNLTLSNGTRVAGTFDPRL</sequence>
<dbReference type="VEuPathDB" id="FungiDB:A1O9_05355"/>
<dbReference type="RefSeq" id="XP_013260028.1">
    <property type="nucleotide sequence ID" value="XM_013404574.1"/>
</dbReference>
<comment type="caution">
    <text evidence="2">The sequence shown here is derived from an EMBL/GenBank/DDBJ whole genome shotgun (WGS) entry which is preliminary data.</text>
</comment>
<dbReference type="Proteomes" id="UP000027920">
    <property type="component" value="Unassembled WGS sequence"/>
</dbReference>
<proteinExistence type="predicted"/>
<evidence type="ECO:0000313" key="2">
    <source>
        <dbReference type="EMBL" id="KEF57438.1"/>
    </source>
</evidence>
<organism evidence="2 3">
    <name type="scientific">Exophiala aquamarina CBS 119918</name>
    <dbReference type="NCBI Taxonomy" id="1182545"/>
    <lineage>
        <taxon>Eukaryota</taxon>
        <taxon>Fungi</taxon>
        <taxon>Dikarya</taxon>
        <taxon>Ascomycota</taxon>
        <taxon>Pezizomycotina</taxon>
        <taxon>Eurotiomycetes</taxon>
        <taxon>Chaetothyriomycetidae</taxon>
        <taxon>Chaetothyriales</taxon>
        <taxon>Herpotrichiellaceae</taxon>
        <taxon>Exophiala</taxon>
    </lineage>
</organism>
<feature type="compositionally biased region" description="Basic and acidic residues" evidence="1">
    <location>
        <begin position="26"/>
        <end position="40"/>
    </location>
</feature>
<feature type="region of interest" description="Disordered" evidence="1">
    <location>
        <begin position="26"/>
        <end position="77"/>
    </location>
</feature>
<name>A0A072PDS0_9EURO</name>
<evidence type="ECO:0000313" key="3">
    <source>
        <dbReference type="Proteomes" id="UP000027920"/>
    </source>
</evidence>
<protein>
    <submittedName>
        <fullName evidence="2">Uncharacterized protein</fullName>
    </submittedName>
</protein>
<dbReference type="GeneID" id="25280281"/>
<keyword evidence="3" id="KW-1185">Reference proteome</keyword>